<evidence type="ECO:0000313" key="1">
    <source>
        <dbReference type="EMBL" id="DAD77950.1"/>
    </source>
</evidence>
<name>A0A8S5M6U5_9CAUD</name>
<reference evidence="1" key="1">
    <citation type="journal article" date="2021" name="Proc. Natl. Acad. Sci. U.S.A.">
        <title>A Catalog of Tens of Thousands of Viruses from Human Metagenomes Reveals Hidden Associations with Chronic Diseases.</title>
        <authorList>
            <person name="Tisza M.J."/>
            <person name="Buck C.B."/>
        </authorList>
    </citation>
    <scope>NUCLEOTIDE SEQUENCE</scope>
    <source>
        <strain evidence="1">CtHDv29</strain>
    </source>
</reference>
<sequence length="56" mass="6369">MFSIGLRLDLRVRISPSAPKKKPCNRSDCRVFLCISRLLGISCVTFICDAYQLFDT</sequence>
<protein>
    <submittedName>
        <fullName evidence="1">Uncharacterized protein</fullName>
    </submittedName>
</protein>
<accession>A0A8S5M6U5</accession>
<proteinExistence type="predicted"/>
<organism evidence="1">
    <name type="scientific">Siphoviridae sp. ctHDv29</name>
    <dbReference type="NCBI Taxonomy" id="2826228"/>
    <lineage>
        <taxon>Viruses</taxon>
        <taxon>Duplodnaviria</taxon>
        <taxon>Heunggongvirae</taxon>
        <taxon>Uroviricota</taxon>
        <taxon>Caudoviricetes</taxon>
    </lineage>
</organism>
<dbReference type="EMBL" id="BK014836">
    <property type="protein sequence ID" value="DAD77950.1"/>
    <property type="molecule type" value="Genomic_DNA"/>
</dbReference>